<dbReference type="InterPro" id="IPR051624">
    <property type="entry name" value="RMD1/Sad1-interacting"/>
</dbReference>
<feature type="compositionally biased region" description="Polar residues" evidence="2">
    <location>
        <begin position="163"/>
        <end position="177"/>
    </location>
</feature>
<feature type="compositionally biased region" description="Basic and acidic residues" evidence="2">
    <location>
        <begin position="397"/>
        <end position="415"/>
    </location>
</feature>
<keyword evidence="5" id="KW-1185">Reference proteome</keyword>
<feature type="compositionally biased region" description="Polar residues" evidence="2">
    <location>
        <begin position="463"/>
        <end position="472"/>
    </location>
</feature>
<feature type="compositionally biased region" description="Polar residues" evidence="2">
    <location>
        <begin position="419"/>
        <end position="439"/>
    </location>
</feature>
<feature type="domain" description="DUF155" evidence="3">
    <location>
        <begin position="501"/>
        <end position="674"/>
    </location>
</feature>
<evidence type="ECO:0000256" key="1">
    <source>
        <dbReference type="ARBA" id="ARBA00008306"/>
    </source>
</evidence>
<evidence type="ECO:0000313" key="5">
    <source>
        <dbReference type="Proteomes" id="UP001355207"/>
    </source>
</evidence>
<protein>
    <recommendedName>
        <fullName evidence="3">DUF155 domain-containing protein</fullName>
    </recommendedName>
</protein>
<sequence length="752" mass="83348">MSRPTSTSRSGGSKTSSSTGPGSSPANIPRRNPGTLPGLARTASSLRQGSPLTSSSSTGSSSSTKTATSLASLPAHLRNLSTPKIPSPLGRGTPARGIRQTLPTRTSKTTERHILLPEDPQLAPLPKSPIGSQVNLIQPPPKSSSFYQQQQQQQQQQKESRRQSISSIHSTFGQPNQQDERSDAEKMTKKEREENKLPRLTAYATAEGYRLKLLQAFLKREHGVGVVRVFDDCVYAVYNLPLLPGYGAGSKVRSSPAVKSPGGVSLLERMTMAEDLGYNDSYFPREDPSEATPAEYILSNTPPSPGAPISHNDLLDINTLEVSGDQVREDVREHLEREEVLSQSLEEEGALGLRRKVSKEEEAIAQEHLENELRQEGLDLSPEQPTTPATSKSLPETQKELGTHIDSKHPGHLEHIPSQALSPSDLASPQSETSPTHSFGHSIVSAPPDLPSQQSTSPTKSSHITQNQNQRSPESEISPRQHQVSRRRRNTHSTQNVAEAVFFSYGVSVFFGFSESEEREIMEDCESAGTWMRGLGEDDWEIEEFHYVYDSDAEQPRIYNDMFTFKSRSHLFKLSLAHAIAQSNKLSIYESVMQETLSLTASFPKELSTTGHLQLTRREALKMTGRLFKLRMDVNLIGGILDTPELFWSEASLFPLYEAIHEYLEIGPRIQVLNDRLAVAGDLLEIIHEYIEERATHRITWIIIWLIVVACFVEAGEVIARLVFHTIPRESGEFLLYKAPKLLLATSGQTSL</sequence>
<feature type="region of interest" description="Disordered" evidence="2">
    <location>
        <begin position="372"/>
        <end position="493"/>
    </location>
</feature>
<feature type="compositionally biased region" description="Low complexity" evidence="2">
    <location>
        <begin position="1"/>
        <end position="25"/>
    </location>
</feature>
<proteinExistence type="inferred from homology"/>
<comment type="similarity">
    <text evidence="1">Belongs to the RMD1/sif2 family.</text>
</comment>
<evidence type="ECO:0000256" key="2">
    <source>
        <dbReference type="SAM" id="MobiDB-lite"/>
    </source>
</evidence>
<dbReference type="AlphaFoldDB" id="A0AAX4K0Z3"/>
<dbReference type="EMBL" id="CP144105">
    <property type="protein sequence ID" value="WWC91236.1"/>
    <property type="molecule type" value="Genomic_DNA"/>
</dbReference>
<dbReference type="PANTHER" id="PTHR16255:SF4">
    <property type="entry name" value="SPORULATION PROTEIN RMD8"/>
    <property type="match status" value="1"/>
</dbReference>
<feature type="region of interest" description="Disordered" evidence="2">
    <location>
        <begin position="1"/>
        <end position="199"/>
    </location>
</feature>
<feature type="compositionally biased region" description="Polar residues" evidence="2">
    <location>
        <begin position="383"/>
        <end position="396"/>
    </location>
</feature>
<dbReference type="GeneID" id="91096847"/>
<dbReference type="Pfam" id="PF02582">
    <property type="entry name" value="DUF155"/>
    <property type="match status" value="1"/>
</dbReference>
<dbReference type="Proteomes" id="UP001355207">
    <property type="component" value="Chromosome 8"/>
</dbReference>
<evidence type="ECO:0000259" key="3">
    <source>
        <dbReference type="Pfam" id="PF02582"/>
    </source>
</evidence>
<accession>A0AAX4K0Z3</accession>
<organism evidence="4 5">
    <name type="scientific">Kwoniella dendrophila CBS 6074</name>
    <dbReference type="NCBI Taxonomy" id="1295534"/>
    <lineage>
        <taxon>Eukaryota</taxon>
        <taxon>Fungi</taxon>
        <taxon>Dikarya</taxon>
        <taxon>Basidiomycota</taxon>
        <taxon>Agaricomycotina</taxon>
        <taxon>Tremellomycetes</taxon>
        <taxon>Tremellales</taxon>
        <taxon>Cryptococcaceae</taxon>
        <taxon>Kwoniella</taxon>
    </lineage>
</organism>
<feature type="compositionally biased region" description="Low complexity" evidence="2">
    <location>
        <begin position="148"/>
        <end position="157"/>
    </location>
</feature>
<feature type="compositionally biased region" description="Low complexity" evidence="2">
    <location>
        <begin position="451"/>
        <end position="462"/>
    </location>
</feature>
<feature type="compositionally biased region" description="Low complexity" evidence="2">
    <location>
        <begin position="44"/>
        <end position="73"/>
    </location>
</feature>
<reference evidence="4 5" key="1">
    <citation type="submission" date="2024-01" db="EMBL/GenBank/DDBJ databases">
        <title>Comparative genomics of Cryptococcus and Kwoniella reveals pathogenesis evolution and contrasting modes of karyotype evolution via chromosome fusion or intercentromeric recombination.</title>
        <authorList>
            <person name="Coelho M.A."/>
            <person name="David-Palma M."/>
            <person name="Shea T."/>
            <person name="Bowers K."/>
            <person name="McGinley-Smith S."/>
            <person name="Mohammad A.W."/>
            <person name="Gnirke A."/>
            <person name="Yurkov A.M."/>
            <person name="Nowrousian M."/>
            <person name="Sun S."/>
            <person name="Cuomo C.A."/>
            <person name="Heitman J."/>
        </authorList>
    </citation>
    <scope>NUCLEOTIDE SEQUENCE [LARGE SCALE GENOMIC DNA]</scope>
    <source>
        <strain evidence="4 5">CBS 6074</strain>
    </source>
</reference>
<name>A0AAX4K0Z3_9TREE</name>
<dbReference type="GO" id="GO:0005739">
    <property type="term" value="C:mitochondrion"/>
    <property type="evidence" value="ECO:0007669"/>
    <property type="project" value="UniProtKB-ARBA"/>
</dbReference>
<dbReference type="InterPro" id="IPR003734">
    <property type="entry name" value="DUF155"/>
</dbReference>
<feature type="compositionally biased region" description="Basic and acidic residues" evidence="2">
    <location>
        <begin position="178"/>
        <end position="197"/>
    </location>
</feature>
<dbReference type="RefSeq" id="XP_066077998.1">
    <property type="nucleotide sequence ID" value="XM_066221901.1"/>
</dbReference>
<evidence type="ECO:0000313" key="4">
    <source>
        <dbReference type="EMBL" id="WWC91236.1"/>
    </source>
</evidence>
<dbReference type="PANTHER" id="PTHR16255">
    <property type="entry name" value="REQUIRED FOR MEIOTIC NUCLEAR DIVISION PROTEIN 1 HOMOLOG"/>
    <property type="match status" value="1"/>
</dbReference>
<gene>
    <name evidence="4" type="ORF">L201_006178</name>
</gene>